<dbReference type="Gene3D" id="3.40.50.970">
    <property type="match status" value="1"/>
</dbReference>
<dbReference type="PANTHER" id="PTHR43825">
    <property type="entry name" value="PYRUVATE DEHYDROGENASE E1 COMPONENT"/>
    <property type="match status" value="1"/>
</dbReference>
<dbReference type="Proteomes" id="UP000228996">
    <property type="component" value="Unassembled WGS sequence"/>
</dbReference>
<evidence type="ECO:0000256" key="1">
    <source>
        <dbReference type="ARBA" id="ARBA00001964"/>
    </source>
</evidence>
<dbReference type="PANTHER" id="PTHR43825:SF1">
    <property type="entry name" value="TRANSKETOLASE-LIKE PYRIMIDINE-BINDING DOMAIN-CONTAINING PROTEIN"/>
    <property type="match status" value="1"/>
</dbReference>
<dbReference type="AlphaFoldDB" id="A0A2M6XDD2"/>
<evidence type="ECO:0000313" key="6">
    <source>
        <dbReference type="Proteomes" id="UP000228996"/>
    </source>
</evidence>
<dbReference type="CDD" id="cd07033">
    <property type="entry name" value="TPP_PYR_DXS_TK_like"/>
    <property type="match status" value="1"/>
</dbReference>
<evidence type="ECO:0000256" key="3">
    <source>
        <dbReference type="ARBA" id="ARBA00023052"/>
    </source>
</evidence>
<protein>
    <submittedName>
        <fullName evidence="5">Transketolase</fullName>
    </submittedName>
</protein>
<dbReference type="InterPro" id="IPR029061">
    <property type="entry name" value="THDP-binding"/>
</dbReference>
<dbReference type="InterPro" id="IPR051157">
    <property type="entry name" value="PDH/Transketolase"/>
</dbReference>
<dbReference type="Pfam" id="PF02779">
    <property type="entry name" value="Transket_pyr"/>
    <property type="match status" value="1"/>
</dbReference>
<dbReference type="InterPro" id="IPR005475">
    <property type="entry name" value="Transketolase-like_Pyr-bd"/>
</dbReference>
<keyword evidence="3" id="KW-0786">Thiamine pyrophosphate</keyword>
<evidence type="ECO:0000259" key="4">
    <source>
        <dbReference type="SMART" id="SM00861"/>
    </source>
</evidence>
<sequence>MIIKSTRDGFGEALLKLGKTRKDIFVVDADLKESLRISEFAQKYPDQFIECGVAEQNMIGVAAGLALTGKTVFATSFACFSPVISWNQIRIAVCYSKANVKIVGSHAGLATGMDGASHQSLEDIALMQVLPNMVILVPADYEQAKQLTKLAAEHVGPVYLRLARPETEAVSGKRLAVRVGGSEILRKGNKITIIGCGIVLGEAMKAAEKLDAEVINCYSVKPLDEKTILESVKKTGRVITIEDHNVIGGLGSAVAELLGQKYPVPLKILGIKDKFGESARDYKELWHKYGLDSDTIIDAAEEVDQEIR</sequence>
<dbReference type="SMART" id="SM00861">
    <property type="entry name" value="Transket_pyr"/>
    <property type="match status" value="1"/>
</dbReference>
<dbReference type="Gene3D" id="3.40.50.920">
    <property type="match status" value="1"/>
</dbReference>
<comment type="similarity">
    <text evidence="2">Belongs to the transketolase family.</text>
</comment>
<proteinExistence type="inferred from homology"/>
<dbReference type="InterPro" id="IPR033248">
    <property type="entry name" value="Transketolase_C"/>
</dbReference>
<organism evidence="5 6">
    <name type="scientific">Candidatus Shapirobacteria bacterium CG08_land_8_20_14_0_20_39_18</name>
    <dbReference type="NCBI Taxonomy" id="1974883"/>
    <lineage>
        <taxon>Bacteria</taxon>
        <taxon>Candidatus Shapironibacteriota</taxon>
    </lineage>
</organism>
<accession>A0A2M6XDD2</accession>
<name>A0A2M6XDD2_9BACT</name>
<reference evidence="6" key="1">
    <citation type="submission" date="2017-09" db="EMBL/GenBank/DDBJ databases">
        <title>Depth-based differentiation of microbial function through sediment-hosted aquifers and enrichment of novel symbionts in the deep terrestrial subsurface.</title>
        <authorList>
            <person name="Probst A.J."/>
            <person name="Ladd B."/>
            <person name="Jarett J.K."/>
            <person name="Geller-Mcgrath D.E."/>
            <person name="Sieber C.M.K."/>
            <person name="Emerson J.B."/>
            <person name="Anantharaman K."/>
            <person name="Thomas B.C."/>
            <person name="Malmstrom R."/>
            <person name="Stieglmeier M."/>
            <person name="Klingl A."/>
            <person name="Woyke T."/>
            <person name="Ryan C.M."/>
            <person name="Banfield J.F."/>
        </authorList>
    </citation>
    <scope>NUCLEOTIDE SEQUENCE [LARGE SCALE GENOMIC DNA]</scope>
</reference>
<dbReference type="InterPro" id="IPR009014">
    <property type="entry name" value="Transketo_C/PFOR_II"/>
</dbReference>
<gene>
    <name evidence="5" type="ORF">COT44_01810</name>
</gene>
<feature type="domain" description="Transketolase-like pyrimidine-binding" evidence="4">
    <location>
        <begin position="4"/>
        <end position="170"/>
    </location>
</feature>
<dbReference type="SUPFAM" id="SSF52922">
    <property type="entry name" value="TK C-terminal domain-like"/>
    <property type="match status" value="1"/>
</dbReference>
<evidence type="ECO:0000313" key="5">
    <source>
        <dbReference type="EMBL" id="PIU03685.1"/>
    </source>
</evidence>
<evidence type="ECO:0000256" key="2">
    <source>
        <dbReference type="ARBA" id="ARBA00007131"/>
    </source>
</evidence>
<dbReference type="EMBL" id="PEYO01000010">
    <property type="protein sequence ID" value="PIU03685.1"/>
    <property type="molecule type" value="Genomic_DNA"/>
</dbReference>
<dbReference type="SUPFAM" id="SSF52518">
    <property type="entry name" value="Thiamin diphosphate-binding fold (THDP-binding)"/>
    <property type="match status" value="1"/>
</dbReference>
<dbReference type="FunFam" id="3.40.50.970:FF:000129">
    <property type="entry name" value="Transketolase"/>
    <property type="match status" value="1"/>
</dbReference>
<comment type="caution">
    <text evidence="5">The sequence shown here is derived from an EMBL/GenBank/DDBJ whole genome shotgun (WGS) entry which is preliminary data.</text>
</comment>
<comment type="cofactor">
    <cofactor evidence="1">
        <name>thiamine diphosphate</name>
        <dbReference type="ChEBI" id="CHEBI:58937"/>
    </cofactor>
</comment>
<dbReference type="Pfam" id="PF02780">
    <property type="entry name" value="Transketolase_C"/>
    <property type="match status" value="1"/>
</dbReference>